<dbReference type="InterPro" id="IPR023214">
    <property type="entry name" value="HAD_sf"/>
</dbReference>
<dbReference type="Proteomes" id="UP000231019">
    <property type="component" value="Unassembled WGS sequence"/>
</dbReference>
<dbReference type="AlphaFoldDB" id="A0A2M7G1H0"/>
<name>A0A2M7G1H0_9BACT</name>
<dbReference type="SUPFAM" id="SSF56784">
    <property type="entry name" value="HAD-like"/>
    <property type="match status" value="1"/>
</dbReference>
<comment type="caution">
    <text evidence="2">The sequence shown here is derived from an EMBL/GenBank/DDBJ whole genome shotgun (WGS) entry which is preliminary data.</text>
</comment>
<reference evidence="2 3" key="1">
    <citation type="submission" date="2017-09" db="EMBL/GenBank/DDBJ databases">
        <title>Depth-based differentiation of microbial function through sediment-hosted aquifers and enrichment of novel symbionts in the deep terrestrial subsurface.</title>
        <authorList>
            <person name="Probst A.J."/>
            <person name="Ladd B."/>
            <person name="Jarett J.K."/>
            <person name="Geller-Mcgrath D.E."/>
            <person name="Sieber C.M."/>
            <person name="Emerson J.B."/>
            <person name="Anantharaman K."/>
            <person name="Thomas B.C."/>
            <person name="Malmstrom R."/>
            <person name="Stieglmeier M."/>
            <person name="Klingl A."/>
            <person name="Woyke T."/>
            <person name="Ryan C.M."/>
            <person name="Banfield J.F."/>
        </authorList>
    </citation>
    <scope>NUCLEOTIDE SEQUENCE [LARGE SCALE GENOMIC DNA]</scope>
    <source>
        <strain evidence="2">CG17_big_fil_post_rev_8_21_14_2_50_48_46</strain>
    </source>
</reference>
<accession>A0A2M7G1H0</accession>
<sequence length="183" mass="22329">MEKKKLLVLDLDETLIYSSESKLNREQDFFAADYYVYKRPYLDDFLEYCRQNFFISIWTSADAFYAKDIIKSIFKEDDHFEFIWTREKCTNYFDQEFLEYIPVKNFKKIKNKGYDLNHVICLDDSPEKHIKNYGNLVRVKPYFGEVEDNELLFLIEYLKKLQFEINIRIVEKRGWRNFISNHA</sequence>
<organism evidence="2 3">
    <name type="scientific">bacterium (Candidatus Blackallbacteria) CG17_big_fil_post_rev_8_21_14_2_50_48_46</name>
    <dbReference type="NCBI Taxonomy" id="2014261"/>
    <lineage>
        <taxon>Bacteria</taxon>
        <taxon>Candidatus Blackallbacteria</taxon>
    </lineage>
</organism>
<dbReference type="Pfam" id="PF03031">
    <property type="entry name" value="NIF"/>
    <property type="match status" value="1"/>
</dbReference>
<gene>
    <name evidence="2" type="ORF">COW36_17145</name>
</gene>
<dbReference type="CDD" id="cd07521">
    <property type="entry name" value="HAD_FCP1-like"/>
    <property type="match status" value="1"/>
</dbReference>
<dbReference type="InterPro" id="IPR036412">
    <property type="entry name" value="HAD-like_sf"/>
</dbReference>
<feature type="domain" description="FCP1 homology" evidence="1">
    <location>
        <begin position="1"/>
        <end position="161"/>
    </location>
</feature>
<dbReference type="SMART" id="SM00577">
    <property type="entry name" value="CPDc"/>
    <property type="match status" value="1"/>
</dbReference>
<protein>
    <submittedName>
        <fullName evidence="2">NLI interacting domain protein</fullName>
    </submittedName>
</protein>
<dbReference type="InterPro" id="IPR050365">
    <property type="entry name" value="TIM50"/>
</dbReference>
<evidence type="ECO:0000259" key="1">
    <source>
        <dbReference type="PROSITE" id="PS50969"/>
    </source>
</evidence>
<evidence type="ECO:0000313" key="3">
    <source>
        <dbReference type="Proteomes" id="UP000231019"/>
    </source>
</evidence>
<dbReference type="InterPro" id="IPR004274">
    <property type="entry name" value="FCP1_dom"/>
</dbReference>
<dbReference type="PROSITE" id="PS50969">
    <property type="entry name" value="FCP1"/>
    <property type="match status" value="1"/>
</dbReference>
<dbReference type="Gene3D" id="3.40.50.1000">
    <property type="entry name" value="HAD superfamily/HAD-like"/>
    <property type="match status" value="1"/>
</dbReference>
<dbReference type="EMBL" id="PFFQ01000052">
    <property type="protein sequence ID" value="PIW15530.1"/>
    <property type="molecule type" value="Genomic_DNA"/>
</dbReference>
<evidence type="ECO:0000313" key="2">
    <source>
        <dbReference type="EMBL" id="PIW15530.1"/>
    </source>
</evidence>
<proteinExistence type="predicted"/>
<dbReference type="PANTHER" id="PTHR12210">
    <property type="entry name" value="DULLARD PROTEIN PHOSPHATASE"/>
    <property type="match status" value="1"/>
</dbReference>